<dbReference type="RefSeq" id="WP_349501814.1">
    <property type="nucleotide sequence ID" value="NZ_JBEFCX010000550.1"/>
</dbReference>
<evidence type="ECO:0000313" key="1">
    <source>
        <dbReference type="EMBL" id="MEQ7847136.1"/>
    </source>
</evidence>
<accession>A0ABV1NX85</accession>
<dbReference type="Proteomes" id="UP001482520">
    <property type="component" value="Unassembled WGS sequence"/>
</dbReference>
<dbReference type="Pfam" id="PF01209">
    <property type="entry name" value="Ubie_methyltran"/>
    <property type="match status" value="1"/>
</dbReference>
<evidence type="ECO:0000313" key="2">
    <source>
        <dbReference type="Proteomes" id="UP001482520"/>
    </source>
</evidence>
<comment type="caution">
    <text evidence="1">The sequence shown here is derived from an EMBL/GenBank/DDBJ whole genome shotgun (WGS) entry which is preliminary data.</text>
</comment>
<dbReference type="CDD" id="cd02440">
    <property type="entry name" value="AdoMet_MTases"/>
    <property type="match status" value="1"/>
</dbReference>
<reference evidence="1 2" key="1">
    <citation type="submission" date="2024-02" db="EMBL/GenBank/DDBJ databases">
        <title>Full genome sequence of Nocardioides kribbensis.</title>
        <authorList>
            <person name="Poletto B.L."/>
            <person name="Silva G."/>
            <person name="Galante D."/>
            <person name="Campos K.R."/>
            <person name="Santos M.B.N."/>
            <person name="Sacchi C.T."/>
        </authorList>
    </citation>
    <scope>NUCLEOTIDE SEQUENCE [LARGE SCALE GENOMIC DNA]</scope>
    <source>
        <strain evidence="1 2">O4R</strain>
    </source>
</reference>
<keyword evidence="2" id="KW-1185">Reference proteome</keyword>
<dbReference type="GO" id="GO:0032259">
    <property type="term" value="P:methylation"/>
    <property type="evidence" value="ECO:0007669"/>
    <property type="project" value="UniProtKB-KW"/>
</dbReference>
<dbReference type="SUPFAM" id="SSF53335">
    <property type="entry name" value="S-adenosyl-L-methionine-dependent methyltransferases"/>
    <property type="match status" value="1"/>
</dbReference>
<gene>
    <name evidence="1" type="ORF">V6R90_07575</name>
</gene>
<organism evidence="1 2">
    <name type="scientific">Nocardioides kribbensis</name>
    <dbReference type="NCBI Taxonomy" id="305517"/>
    <lineage>
        <taxon>Bacteria</taxon>
        <taxon>Bacillati</taxon>
        <taxon>Actinomycetota</taxon>
        <taxon>Actinomycetes</taxon>
        <taxon>Propionibacteriales</taxon>
        <taxon>Nocardioidaceae</taxon>
        <taxon>Nocardioides</taxon>
    </lineage>
</organism>
<dbReference type="Gene3D" id="3.40.50.150">
    <property type="entry name" value="Vaccinia Virus protein VP39"/>
    <property type="match status" value="1"/>
</dbReference>
<dbReference type="GO" id="GO:0008168">
    <property type="term" value="F:methyltransferase activity"/>
    <property type="evidence" value="ECO:0007669"/>
    <property type="project" value="UniProtKB-KW"/>
</dbReference>
<keyword evidence="1" id="KW-0808">Transferase</keyword>
<dbReference type="PANTHER" id="PTHR43861:SF1">
    <property type="entry name" value="TRANS-ACONITATE 2-METHYLTRANSFERASE"/>
    <property type="match status" value="1"/>
</dbReference>
<name>A0ABV1NX85_9ACTN</name>
<dbReference type="InterPro" id="IPR029063">
    <property type="entry name" value="SAM-dependent_MTases_sf"/>
</dbReference>
<sequence length="268" mass="28635">MTPSTAASSRTTGVDLDAVPDAFDGVASTYDLMVALNPGYHAHLRASADVLVAALPRDLDRPVRVADLGCGSGASTAALEAALRDAGLDYELLGVDGSAGMLAQARRKPWRGAVRFLQGNAETLTPASLAPGAPSGAPVEGYDGVFAAYLFRNVDARDRLLAQVRDLLVPGGSLVVHEYSVEESRSGRVKWDVVCWGVVVPLGLLTAPRSSIYRYLWRSVVDFDGAERFRSRMVAAGLEQVRSRTFGGWQKDVLHTFHGRRPRAAGTA</sequence>
<dbReference type="PANTHER" id="PTHR43861">
    <property type="entry name" value="TRANS-ACONITATE 2-METHYLTRANSFERASE-RELATED"/>
    <property type="match status" value="1"/>
</dbReference>
<protein>
    <submittedName>
        <fullName evidence="1">Class I SAM-dependent methyltransferase</fullName>
        <ecNumber evidence="1">2.1.1.-</ecNumber>
    </submittedName>
</protein>
<dbReference type="EMBL" id="JBEGDP010000006">
    <property type="protein sequence ID" value="MEQ7847136.1"/>
    <property type="molecule type" value="Genomic_DNA"/>
</dbReference>
<keyword evidence="1" id="KW-0489">Methyltransferase</keyword>
<dbReference type="EC" id="2.1.1.-" evidence="1"/>
<proteinExistence type="predicted"/>